<protein>
    <recommendedName>
        <fullName evidence="5">Porin</fullName>
    </recommendedName>
</protein>
<evidence type="ECO:0008006" key="5">
    <source>
        <dbReference type="Google" id="ProtNLM"/>
    </source>
</evidence>
<dbReference type="Proteomes" id="UP001600165">
    <property type="component" value="Unassembled WGS sequence"/>
</dbReference>
<keyword evidence="4" id="KW-1185">Reference proteome</keyword>
<reference evidence="3 4" key="1">
    <citation type="submission" date="2024-10" db="EMBL/GenBank/DDBJ databases">
        <authorList>
            <person name="Ratan Roy A."/>
            <person name="Morales Sandoval P.H."/>
            <person name="De Los Santos Villalobos S."/>
            <person name="Chakraborty S."/>
            <person name="Mukherjee J."/>
        </authorList>
    </citation>
    <scope>NUCLEOTIDE SEQUENCE [LARGE SCALE GENOMIC DNA]</scope>
    <source>
        <strain evidence="3 4">S1</strain>
    </source>
</reference>
<dbReference type="RefSeq" id="WP_377965612.1">
    <property type="nucleotide sequence ID" value="NZ_JBHZOL010000079.1"/>
</dbReference>
<name>A0ABW6IG35_9CYAN</name>
<evidence type="ECO:0000313" key="4">
    <source>
        <dbReference type="Proteomes" id="UP001600165"/>
    </source>
</evidence>
<evidence type="ECO:0000313" key="3">
    <source>
        <dbReference type="EMBL" id="MFE4107162.1"/>
    </source>
</evidence>
<keyword evidence="2" id="KW-0732">Signal</keyword>
<feature type="chain" id="PRO_5046048238" description="Porin" evidence="2">
    <location>
        <begin position="28"/>
        <end position="406"/>
    </location>
</feature>
<dbReference type="EMBL" id="JBHZOL010000079">
    <property type="protein sequence ID" value="MFE4107162.1"/>
    <property type="molecule type" value="Genomic_DNA"/>
</dbReference>
<comment type="caution">
    <text evidence="3">The sequence shown here is derived from an EMBL/GenBank/DDBJ whole genome shotgun (WGS) entry which is preliminary data.</text>
</comment>
<accession>A0ABW6IG35</accession>
<feature type="compositionally biased region" description="Polar residues" evidence="1">
    <location>
        <begin position="395"/>
        <end position="406"/>
    </location>
</feature>
<feature type="region of interest" description="Disordered" evidence="1">
    <location>
        <begin position="86"/>
        <end position="114"/>
    </location>
</feature>
<evidence type="ECO:0000256" key="2">
    <source>
        <dbReference type="SAM" id="SignalP"/>
    </source>
</evidence>
<proteinExistence type="predicted"/>
<feature type="compositionally biased region" description="Low complexity" evidence="1">
    <location>
        <begin position="385"/>
        <end position="394"/>
    </location>
</feature>
<feature type="region of interest" description="Disordered" evidence="1">
    <location>
        <begin position="385"/>
        <end position="406"/>
    </location>
</feature>
<feature type="signal peptide" evidence="2">
    <location>
        <begin position="1"/>
        <end position="27"/>
    </location>
</feature>
<organism evidence="3 4">
    <name type="scientific">Almyronema epifaneia S1</name>
    <dbReference type="NCBI Taxonomy" id="2991925"/>
    <lineage>
        <taxon>Bacteria</taxon>
        <taxon>Bacillati</taxon>
        <taxon>Cyanobacteriota</taxon>
        <taxon>Cyanophyceae</taxon>
        <taxon>Nodosilineales</taxon>
        <taxon>Nodosilineaceae</taxon>
        <taxon>Almyronema</taxon>
        <taxon>Almyronema epifaneia</taxon>
    </lineage>
</organism>
<gene>
    <name evidence="3" type="ORF">ACFVKH_12775</name>
</gene>
<evidence type="ECO:0000256" key="1">
    <source>
        <dbReference type="SAM" id="MobiDB-lite"/>
    </source>
</evidence>
<sequence>MNLLRYWTWLVSCLVVVGIAPSTFASAHNFAENPRRDRCLQAPSAQLEDRQDACQSLSGEAVTQPARPQLEAAPLLLAAPENLNPGLYEPPVAPPVESPAETPKEPDEAISADTPDAAPWLDITALTVDFKDDTSSFDQDNRLLEPVIYGRLRNGDQVRFGTGLNQFRQPNITPVTNIPLRLGWQRQMGEVALDVEANLELFDRLPAAAGFEVNASVPLGDRAQLSFNTAYGPYKFNATTLENQITAWRYGPQLFWQIDRQTSFFSSVQWGRYSDGNREQQSFSRLERRWGDFSIAANLFNWRYQEDVEAVSGYFSPVDFLVFNGEIAWQKEMFDFLRCRLAGTLGQQRSQGTWTNAYSYQSSCTVLLSETLELDINYLFNNVRSQSSAGSDSSNQVISSQLRVRF</sequence>